<dbReference type="SUPFAM" id="SSF49785">
    <property type="entry name" value="Galactose-binding domain-like"/>
    <property type="match status" value="1"/>
</dbReference>
<accession>A0A2A4B8H8</accession>
<dbReference type="InterPro" id="IPR029058">
    <property type="entry name" value="AB_hydrolase_fold"/>
</dbReference>
<evidence type="ECO:0000256" key="2">
    <source>
        <dbReference type="SAM" id="SignalP"/>
    </source>
</evidence>
<evidence type="ECO:0000313" key="4">
    <source>
        <dbReference type="EMBL" id="PCD04225.1"/>
    </source>
</evidence>
<keyword evidence="5" id="KW-1185">Reference proteome</keyword>
<evidence type="ECO:0000313" key="5">
    <source>
        <dbReference type="Proteomes" id="UP000218366"/>
    </source>
</evidence>
<dbReference type="InterPro" id="IPR005674">
    <property type="entry name" value="CocE/Ser_esterase"/>
</dbReference>
<gene>
    <name evidence="4" type="ORF">COC42_08030</name>
</gene>
<sequence length="617" mass="68964">MHRPFLALALALAAAAPAAFARQAQPVAAPAPAYSYTKTMIPMRDGARLETVVIRPLDKQGPLPILLERSPYGIPDAAPAETPEDQSFLARDGYILVYQNMRGRFGSDGKFTMSMAIAPKGSKAVDDATDAYDTIDWLVKNVPANNGKVGMWGVSYPGYAAAVALAKPHPALKAVSPQAAWNDWWINDDLHRFGAARLTYATDWLWLLQHSKTNDMFPGYDQFDTYDWFLKQGTLGNIEKMWFKGVSPLMTAMVERPDYDAGWQAQRWTDALGRAGVATLSVAGFWDQEDPYGPWRIYEKLERDDPNRLNTIVAGPWNHGSWRGPSDKVGPIPIGTESGTAFRREIEAPFFAYWLHGKGERPAYEARMFQSGSWQWRDYPQWPPVAAKPTSLYLRGDGTVSFTAPAAGEACRDYVSDPAAPVPYRRRPISSTWGSRDWPWWEAEDQRFLGGRPDVLSYVSAPLEADLTVTGSLKAELMASTSGTDSDFVVKLIDVWPDDAEKLPRPMKPGDYAKSLNGYQLPIAMEVRRGRWLDGYEKAKPLVPGQLRAWNVDLREHDHVFKKGHRIMVQVQSSWFPVIDRNPQTFVPNIAKAAPGDFQKATQRVCAGSRIVLPVMR</sequence>
<keyword evidence="1" id="KW-0378">Hydrolase</keyword>
<proteinExistence type="predicted"/>
<dbReference type="InterPro" id="IPR008979">
    <property type="entry name" value="Galactose-bd-like_sf"/>
</dbReference>
<dbReference type="RefSeq" id="WP_096342620.1">
    <property type="nucleotide sequence ID" value="NZ_NWMW01000001.1"/>
</dbReference>
<dbReference type="InterPro" id="IPR013736">
    <property type="entry name" value="Xaa-Pro_dipept_C"/>
</dbReference>
<dbReference type="Gene3D" id="3.40.50.1820">
    <property type="entry name" value="alpha/beta hydrolase"/>
    <property type="match status" value="1"/>
</dbReference>
<dbReference type="Pfam" id="PF02129">
    <property type="entry name" value="Peptidase_S15"/>
    <property type="match status" value="1"/>
</dbReference>
<keyword evidence="2" id="KW-0732">Signal</keyword>
<dbReference type="NCBIfam" id="TIGR00976">
    <property type="entry name" value="CocE_NonD"/>
    <property type="match status" value="1"/>
</dbReference>
<dbReference type="Gene3D" id="2.60.120.260">
    <property type="entry name" value="Galactose-binding domain-like"/>
    <property type="match status" value="1"/>
</dbReference>
<feature type="signal peptide" evidence="2">
    <location>
        <begin position="1"/>
        <end position="21"/>
    </location>
</feature>
<dbReference type="InterPro" id="IPR000383">
    <property type="entry name" value="Xaa-Pro-like_dom"/>
</dbReference>
<dbReference type="AlphaFoldDB" id="A0A2A4B8H8"/>
<evidence type="ECO:0000256" key="1">
    <source>
        <dbReference type="ARBA" id="ARBA00022801"/>
    </source>
</evidence>
<dbReference type="GO" id="GO:0008239">
    <property type="term" value="F:dipeptidyl-peptidase activity"/>
    <property type="evidence" value="ECO:0007669"/>
    <property type="project" value="InterPro"/>
</dbReference>
<dbReference type="Pfam" id="PF08530">
    <property type="entry name" value="PepX_C"/>
    <property type="match status" value="1"/>
</dbReference>
<feature type="chain" id="PRO_5012019967" evidence="2">
    <location>
        <begin position="22"/>
        <end position="617"/>
    </location>
</feature>
<dbReference type="OrthoDB" id="9806163at2"/>
<name>A0A2A4B8H8_9SPHN</name>
<organism evidence="4 5">
    <name type="scientific">Sphingomonas spermidinifaciens</name>
    <dbReference type="NCBI Taxonomy" id="1141889"/>
    <lineage>
        <taxon>Bacteria</taxon>
        <taxon>Pseudomonadati</taxon>
        <taxon>Pseudomonadota</taxon>
        <taxon>Alphaproteobacteria</taxon>
        <taxon>Sphingomonadales</taxon>
        <taxon>Sphingomonadaceae</taxon>
        <taxon>Sphingomonas</taxon>
    </lineage>
</organism>
<dbReference type="PANTHER" id="PTHR43056:SF10">
    <property type="entry name" value="COCE_NOND FAMILY, PUTATIVE (AFU_ORTHOLOGUE AFUA_7G00600)-RELATED"/>
    <property type="match status" value="1"/>
</dbReference>
<dbReference type="SMART" id="SM00939">
    <property type="entry name" value="PepX_C"/>
    <property type="match status" value="1"/>
</dbReference>
<feature type="domain" description="Xaa-Pro dipeptidyl-peptidase C-terminal" evidence="3">
    <location>
        <begin position="348"/>
        <end position="612"/>
    </location>
</feature>
<dbReference type="Gene3D" id="1.10.3020.10">
    <property type="entry name" value="alpha-amino acid ester hydrolase ( Helical cap domain)"/>
    <property type="match status" value="1"/>
</dbReference>
<reference evidence="4 5" key="1">
    <citation type="submission" date="2017-09" db="EMBL/GenBank/DDBJ databases">
        <title>Sphingomonas spermidinifaciens 9NM-10, whole genome shotgun sequence.</title>
        <authorList>
            <person name="Feng G."/>
            <person name="Zhu H."/>
        </authorList>
    </citation>
    <scope>NUCLEOTIDE SEQUENCE [LARGE SCALE GENOMIC DNA]</scope>
    <source>
        <strain evidence="4 5">9NM-10</strain>
    </source>
</reference>
<dbReference type="Proteomes" id="UP000218366">
    <property type="component" value="Unassembled WGS sequence"/>
</dbReference>
<protein>
    <submittedName>
        <fullName evidence="4">X-Pro dipeptidyl-peptidase</fullName>
    </submittedName>
</protein>
<dbReference type="SUPFAM" id="SSF53474">
    <property type="entry name" value="alpha/beta-Hydrolases"/>
    <property type="match status" value="1"/>
</dbReference>
<dbReference type="EMBL" id="NWMW01000001">
    <property type="protein sequence ID" value="PCD04225.1"/>
    <property type="molecule type" value="Genomic_DNA"/>
</dbReference>
<comment type="caution">
    <text evidence="4">The sequence shown here is derived from an EMBL/GenBank/DDBJ whole genome shotgun (WGS) entry which is preliminary data.</text>
</comment>
<dbReference type="PANTHER" id="PTHR43056">
    <property type="entry name" value="PEPTIDASE S9 PROLYL OLIGOPEPTIDASE"/>
    <property type="match status" value="1"/>
</dbReference>
<dbReference type="InterPro" id="IPR050585">
    <property type="entry name" value="Xaa-Pro_dipeptidyl-ppase/CocE"/>
</dbReference>
<evidence type="ECO:0000259" key="3">
    <source>
        <dbReference type="SMART" id="SM00939"/>
    </source>
</evidence>